<evidence type="ECO:0000259" key="1">
    <source>
        <dbReference type="PROSITE" id="PS51186"/>
    </source>
</evidence>
<dbReference type="AlphaFoldDB" id="A0A2A3YNT9"/>
<dbReference type="InterPro" id="IPR000182">
    <property type="entry name" value="GNAT_dom"/>
</dbReference>
<dbReference type="Pfam" id="PF00583">
    <property type="entry name" value="Acetyltransf_1"/>
    <property type="match status" value="1"/>
</dbReference>
<organism evidence="2 3">
    <name type="scientific">Brachybacterium alimentarium</name>
    <dbReference type="NCBI Taxonomy" id="47845"/>
    <lineage>
        <taxon>Bacteria</taxon>
        <taxon>Bacillati</taxon>
        <taxon>Actinomycetota</taxon>
        <taxon>Actinomycetes</taxon>
        <taxon>Micrococcales</taxon>
        <taxon>Dermabacteraceae</taxon>
        <taxon>Brachybacterium</taxon>
    </lineage>
</organism>
<keyword evidence="3" id="KW-1185">Reference proteome</keyword>
<reference evidence="2 3" key="1">
    <citation type="journal article" date="2017" name="Elife">
        <title>Extensive horizontal gene transfer in cheese-associated bacteria.</title>
        <authorList>
            <person name="Bonham K.S."/>
            <person name="Wolfe B.E."/>
            <person name="Dutton R.J."/>
        </authorList>
    </citation>
    <scope>NUCLEOTIDE SEQUENCE [LARGE SCALE GENOMIC DNA]</scope>
    <source>
        <strain evidence="2 3">341_9</strain>
    </source>
</reference>
<protein>
    <recommendedName>
        <fullName evidence="1">N-acetyltransferase domain-containing protein</fullName>
    </recommendedName>
</protein>
<evidence type="ECO:0000313" key="3">
    <source>
        <dbReference type="Proteomes" id="UP000218598"/>
    </source>
</evidence>
<dbReference type="SUPFAM" id="SSF55729">
    <property type="entry name" value="Acyl-CoA N-acyltransferases (Nat)"/>
    <property type="match status" value="1"/>
</dbReference>
<dbReference type="RefSeq" id="WP_096196315.1">
    <property type="nucleotide sequence ID" value="NZ_NRGR01000004.1"/>
</dbReference>
<sequence>MNMGELTFAKLDRETLGHWLPALRGADGDLDWMEWPDEAYFMSLPAKWELSRAVFSGDRLVGYALCSAKGPTAWLHRIAITADCRASGVGATLMREVERVSRSKGFRKLGLKSPVNNKGAISFYERNGFAITAIADGHVNFLKDIQGRVVGIHQPNFAPWLGYFYKMAKSDTFVILDDVLAPSRGYFNRTKVLVQGKGHWLTIPVHRGDGRIDRMHPSGEEWASKHLKTLQHTYKGTPYFDQIMPDIEGVLQASAGHSLVHINLRLIEVVASKLQIQSTVVTASEFALQSTGDRRLVELVKAVGGSAYLSGNGGDNYQHVSTFDEAGIELLYTGFESVSYPQASGDEFVPGLSALDALFNIGPRAVRELLDQAPAPIPAGNVA</sequence>
<evidence type="ECO:0000313" key="2">
    <source>
        <dbReference type="EMBL" id="PCC40953.1"/>
    </source>
</evidence>
<comment type="caution">
    <text evidence="2">The sequence shown here is derived from an EMBL/GenBank/DDBJ whole genome shotgun (WGS) entry which is preliminary data.</text>
</comment>
<dbReference type="OrthoDB" id="3611744at2"/>
<dbReference type="InterPro" id="IPR016181">
    <property type="entry name" value="Acyl_CoA_acyltransferase"/>
</dbReference>
<name>A0A2A3YNT9_9MICO</name>
<dbReference type="Proteomes" id="UP000218598">
    <property type="component" value="Unassembled WGS sequence"/>
</dbReference>
<dbReference type="GO" id="GO:0016747">
    <property type="term" value="F:acyltransferase activity, transferring groups other than amino-acyl groups"/>
    <property type="evidence" value="ECO:0007669"/>
    <property type="project" value="InterPro"/>
</dbReference>
<dbReference type="CDD" id="cd04301">
    <property type="entry name" value="NAT_SF"/>
    <property type="match status" value="1"/>
</dbReference>
<accession>A0A2A3YNT9</accession>
<dbReference type="InterPro" id="IPR014985">
    <property type="entry name" value="WbqC"/>
</dbReference>
<dbReference type="PROSITE" id="PS51186">
    <property type="entry name" value="GNAT"/>
    <property type="match status" value="1"/>
</dbReference>
<dbReference type="Pfam" id="PF08889">
    <property type="entry name" value="WbqC"/>
    <property type="match status" value="1"/>
</dbReference>
<gene>
    <name evidence="2" type="ORF">CIK66_01620</name>
</gene>
<feature type="domain" description="N-acetyltransferase" evidence="1">
    <location>
        <begin position="1"/>
        <end position="146"/>
    </location>
</feature>
<dbReference type="Gene3D" id="3.40.630.30">
    <property type="match status" value="1"/>
</dbReference>
<dbReference type="EMBL" id="NRGR01000004">
    <property type="protein sequence ID" value="PCC40953.1"/>
    <property type="molecule type" value="Genomic_DNA"/>
</dbReference>
<proteinExistence type="predicted"/>